<evidence type="ECO:0000259" key="4">
    <source>
        <dbReference type="PROSITE" id="PS00662"/>
    </source>
</evidence>
<proteinExistence type="inferred from homology"/>
<dbReference type="RefSeq" id="WP_085415781.1">
    <property type="nucleotide sequence ID" value="NZ_LR134313.1"/>
</dbReference>
<evidence type="ECO:0000256" key="1">
    <source>
        <dbReference type="ARBA" id="ARBA00006611"/>
    </source>
</evidence>
<dbReference type="Proteomes" id="UP000279284">
    <property type="component" value="Chromosome"/>
</dbReference>
<accession>A0A1X3CZR7</accession>
<name>A0A1X3CZR7_9NEIS</name>
<dbReference type="PROSITE" id="PS00662">
    <property type="entry name" value="T2SP_E"/>
    <property type="match status" value="1"/>
</dbReference>
<dbReference type="STRING" id="493.BWD07_02375"/>
<dbReference type="GO" id="GO:0005524">
    <property type="term" value="F:ATP binding"/>
    <property type="evidence" value="ECO:0007669"/>
    <property type="project" value="UniProtKB-KW"/>
</dbReference>
<dbReference type="Pfam" id="PF00437">
    <property type="entry name" value="T2SSE"/>
    <property type="match status" value="1"/>
</dbReference>
<dbReference type="GO" id="GO:0005886">
    <property type="term" value="C:plasma membrane"/>
    <property type="evidence" value="ECO:0007669"/>
    <property type="project" value="TreeGrafter"/>
</dbReference>
<evidence type="ECO:0000313" key="6">
    <source>
        <dbReference type="Proteomes" id="UP000279284"/>
    </source>
</evidence>
<dbReference type="InterPro" id="IPR001482">
    <property type="entry name" value="T2SS/T4SS_dom"/>
</dbReference>
<evidence type="ECO:0000256" key="2">
    <source>
        <dbReference type="ARBA" id="ARBA00022741"/>
    </source>
</evidence>
<dbReference type="Gene3D" id="3.30.450.90">
    <property type="match status" value="1"/>
</dbReference>
<dbReference type="CDD" id="cd01129">
    <property type="entry name" value="PulE-GspE-like"/>
    <property type="match status" value="1"/>
</dbReference>
<gene>
    <name evidence="5" type="primary">xpsE</name>
    <name evidence="5" type="ORF">NCTC10296_01749</name>
</gene>
<reference evidence="5 6" key="1">
    <citation type="submission" date="2018-12" db="EMBL/GenBank/DDBJ databases">
        <authorList>
            <consortium name="Pathogen Informatics"/>
        </authorList>
    </citation>
    <scope>NUCLEOTIDE SEQUENCE [LARGE SCALE GENOMIC DNA]</scope>
    <source>
        <strain evidence="5 6">NCTC10296</strain>
    </source>
</reference>
<dbReference type="PANTHER" id="PTHR30258:SF3">
    <property type="entry name" value="SLL1921 PROTEIN"/>
    <property type="match status" value="1"/>
</dbReference>
<organism evidence="5 6">
    <name type="scientific">Neisseria canis</name>
    <dbReference type="NCBI Taxonomy" id="493"/>
    <lineage>
        <taxon>Bacteria</taxon>
        <taxon>Pseudomonadati</taxon>
        <taxon>Pseudomonadota</taxon>
        <taxon>Betaproteobacteria</taxon>
        <taxon>Neisseriales</taxon>
        <taxon>Neisseriaceae</taxon>
        <taxon>Neisseria</taxon>
    </lineage>
</organism>
<dbReference type="KEGG" id="nci:NCTC10296_01749"/>
<keyword evidence="3" id="KW-0067">ATP-binding</keyword>
<evidence type="ECO:0000256" key="3">
    <source>
        <dbReference type="ARBA" id="ARBA00022840"/>
    </source>
</evidence>
<dbReference type="InterPro" id="IPR027417">
    <property type="entry name" value="P-loop_NTPase"/>
</dbReference>
<feature type="domain" description="Bacterial type II secretion system protein E" evidence="4">
    <location>
        <begin position="241"/>
        <end position="255"/>
    </location>
</feature>
<dbReference type="OrthoDB" id="5297927at2"/>
<evidence type="ECO:0000313" key="5">
    <source>
        <dbReference type="EMBL" id="VEF02352.1"/>
    </source>
</evidence>
<dbReference type="GO" id="GO:0016887">
    <property type="term" value="F:ATP hydrolysis activity"/>
    <property type="evidence" value="ECO:0007669"/>
    <property type="project" value="TreeGrafter"/>
</dbReference>
<dbReference type="PANTHER" id="PTHR30258">
    <property type="entry name" value="TYPE II SECRETION SYSTEM PROTEIN GSPE-RELATED"/>
    <property type="match status" value="1"/>
</dbReference>
<dbReference type="EMBL" id="LR134313">
    <property type="protein sequence ID" value="VEF02352.1"/>
    <property type="molecule type" value="Genomic_DNA"/>
</dbReference>
<dbReference type="Gene3D" id="3.40.50.300">
    <property type="entry name" value="P-loop containing nucleotide triphosphate hydrolases"/>
    <property type="match status" value="1"/>
</dbReference>
<dbReference type="AlphaFoldDB" id="A0A1X3CZR7"/>
<comment type="similarity">
    <text evidence="1">Belongs to the GSP E family.</text>
</comment>
<keyword evidence="6" id="KW-1185">Reference proteome</keyword>
<dbReference type="SUPFAM" id="SSF52540">
    <property type="entry name" value="P-loop containing nucleoside triphosphate hydrolases"/>
    <property type="match status" value="1"/>
</dbReference>
<sequence>MNTQLELPKQFHKLRQKENVKYDLGKIAISFGGGHSKPDSTESFLNWLFFYAKKLSVSDIHFQDKENGCLIRFRQQDMTVTNFELISRQHGNEIDNLLRAYGKLSDTDKRRGVTTSLYLLNQETEELLNIRLNFIPTQFGQNIVCRLLGQAEDLSLDQIDLPEYLREPYVKAITSESGFIATSGPTGSGKTRTIATSINHINDGTRIIHTVEDPPEINIPGTNQIAVSPQLGFRDAQKNFLRQDPDVILVGELRDDDFESAQTALHLANTGHLVFTTLHAPDAARTIMRFIQLGCEPYVLANTLTCFFLTAIDEKVMPALCISRTCNRRFRAANKRILSFLPPAQSGRLQQL</sequence>
<protein>
    <submittedName>
        <fullName evidence="5">PilF</fullName>
    </submittedName>
</protein>
<keyword evidence="2" id="KW-0547">Nucleotide-binding</keyword>